<evidence type="ECO:0000259" key="21">
    <source>
        <dbReference type="PROSITE" id="PS50011"/>
    </source>
</evidence>
<evidence type="ECO:0000256" key="5">
    <source>
        <dbReference type="ARBA" id="ARBA00022614"/>
    </source>
</evidence>
<feature type="transmembrane region" description="Helical" evidence="19">
    <location>
        <begin position="531"/>
        <end position="553"/>
    </location>
</feature>
<evidence type="ECO:0000256" key="17">
    <source>
        <dbReference type="ARBA" id="ARBA00048679"/>
    </source>
</evidence>
<accession>A0AA35ZIH6</accession>
<feature type="chain" id="PRO_5041307727" description="non-specific serine/threonine protein kinase" evidence="20">
    <location>
        <begin position="22"/>
        <end position="909"/>
    </location>
</feature>
<keyword evidence="5" id="KW-0433">Leucine-rich repeat</keyword>
<evidence type="ECO:0000256" key="16">
    <source>
        <dbReference type="ARBA" id="ARBA00047899"/>
    </source>
</evidence>
<evidence type="ECO:0000256" key="6">
    <source>
        <dbReference type="ARBA" id="ARBA00022679"/>
    </source>
</evidence>
<dbReference type="SUPFAM" id="SSF52058">
    <property type="entry name" value="L domain-like"/>
    <property type="match status" value="1"/>
</dbReference>
<dbReference type="Proteomes" id="UP001177003">
    <property type="component" value="Chromosome 7"/>
</dbReference>
<dbReference type="PROSITE" id="PS00108">
    <property type="entry name" value="PROTEIN_KINASE_ST"/>
    <property type="match status" value="1"/>
</dbReference>
<evidence type="ECO:0000256" key="9">
    <source>
        <dbReference type="ARBA" id="ARBA00022737"/>
    </source>
</evidence>
<dbReference type="AlphaFoldDB" id="A0AA35ZIH6"/>
<dbReference type="PANTHER" id="PTHR45631:SF143">
    <property type="entry name" value="LEUCINE-RICH REPEAT PROTEIN KINASE"/>
    <property type="match status" value="1"/>
</dbReference>
<dbReference type="InterPro" id="IPR001245">
    <property type="entry name" value="Ser-Thr/Tyr_kinase_cat_dom"/>
</dbReference>
<keyword evidence="4" id="KW-0597">Phosphoprotein</keyword>
<dbReference type="InterPro" id="IPR024788">
    <property type="entry name" value="Malectin-like_Carb-bd_dom"/>
</dbReference>
<comment type="catalytic activity">
    <reaction evidence="16">
        <text>L-threonyl-[protein] + ATP = O-phospho-L-threonyl-[protein] + ADP + H(+)</text>
        <dbReference type="Rhea" id="RHEA:46608"/>
        <dbReference type="Rhea" id="RHEA-COMP:11060"/>
        <dbReference type="Rhea" id="RHEA-COMP:11605"/>
        <dbReference type="ChEBI" id="CHEBI:15378"/>
        <dbReference type="ChEBI" id="CHEBI:30013"/>
        <dbReference type="ChEBI" id="CHEBI:30616"/>
        <dbReference type="ChEBI" id="CHEBI:61977"/>
        <dbReference type="ChEBI" id="CHEBI:456216"/>
        <dbReference type="EC" id="2.7.11.1"/>
    </reaction>
</comment>
<dbReference type="EC" id="2.7.11.1" evidence="2"/>
<evidence type="ECO:0000313" key="22">
    <source>
        <dbReference type="EMBL" id="CAI9293249.1"/>
    </source>
</evidence>
<dbReference type="GO" id="GO:0016020">
    <property type="term" value="C:membrane"/>
    <property type="evidence" value="ECO:0007669"/>
    <property type="project" value="UniProtKB-SubCell"/>
</dbReference>
<keyword evidence="11" id="KW-0418">Kinase</keyword>
<comment type="catalytic activity">
    <reaction evidence="17">
        <text>L-seryl-[protein] + ATP = O-phospho-L-seryl-[protein] + ADP + H(+)</text>
        <dbReference type="Rhea" id="RHEA:17989"/>
        <dbReference type="Rhea" id="RHEA-COMP:9863"/>
        <dbReference type="Rhea" id="RHEA-COMP:11604"/>
        <dbReference type="ChEBI" id="CHEBI:15378"/>
        <dbReference type="ChEBI" id="CHEBI:29999"/>
        <dbReference type="ChEBI" id="CHEBI:30616"/>
        <dbReference type="ChEBI" id="CHEBI:83421"/>
        <dbReference type="ChEBI" id="CHEBI:456216"/>
        <dbReference type="EC" id="2.7.11.1"/>
    </reaction>
</comment>
<evidence type="ECO:0000256" key="3">
    <source>
        <dbReference type="ARBA" id="ARBA00022527"/>
    </source>
</evidence>
<keyword evidence="13 19" id="KW-1133">Transmembrane helix</keyword>
<evidence type="ECO:0000256" key="2">
    <source>
        <dbReference type="ARBA" id="ARBA00012513"/>
    </source>
</evidence>
<dbReference type="Pfam" id="PF07714">
    <property type="entry name" value="PK_Tyr_Ser-Thr"/>
    <property type="match status" value="1"/>
</dbReference>
<dbReference type="PROSITE" id="PS00107">
    <property type="entry name" value="PROTEIN_KINASE_ATP"/>
    <property type="match status" value="1"/>
</dbReference>
<evidence type="ECO:0000256" key="4">
    <source>
        <dbReference type="ARBA" id="ARBA00022553"/>
    </source>
</evidence>
<keyword evidence="6" id="KW-0808">Transferase</keyword>
<dbReference type="GO" id="GO:0005524">
    <property type="term" value="F:ATP binding"/>
    <property type="evidence" value="ECO:0007669"/>
    <property type="project" value="UniProtKB-UniRule"/>
</dbReference>
<feature type="domain" description="Protein kinase" evidence="21">
    <location>
        <begin position="593"/>
        <end position="865"/>
    </location>
</feature>
<evidence type="ECO:0000256" key="15">
    <source>
        <dbReference type="ARBA" id="ARBA00023170"/>
    </source>
</evidence>
<evidence type="ECO:0000256" key="10">
    <source>
        <dbReference type="ARBA" id="ARBA00022741"/>
    </source>
</evidence>
<feature type="binding site" evidence="18">
    <location>
        <position position="621"/>
    </location>
    <ligand>
        <name>ATP</name>
        <dbReference type="ChEBI" id="CHEBI:30616"/>
    </ligand>
</feature>
<feature type="signal peptide" evidence="20">
    <location>
        <begin position="1"/>
        <end position="21"/>
    </location>
</feature>
<evidence type="ECO:0000256" key="14">
    <source>
        <dbReference type="ARBA" id="ARBA00023136"/>
    </source>
</evidence>
<keyword evidence="12 18" id="KW-0067">ATP-binding</keyword>
<dbReference type="Pfam" id="PF12819">
    <property type="entry name" value="Malectin_like"/>
    <property type="match status" value="1"/>
</dbReference>
<evidence type="ECO:0000256" key="13">
    <source>
        <dbReference type="ARBA" id="ARBA00022989"/>
    </source>
</evidence>
<keyword evidence="3" id="KW-0723">Serine/threonine-protein kinase</keyword>
<evidence type="ECO:0000313" key="23">
    <source>
        <dbReference type="Proteomes" id="UP001177003"/>
    </source>
</evidence>
<evidence type="ECO:0000256" key="18">
    <source>
        <dbReference type="PROSITE-ProRule" id="PRU10141"/>
    </source>
</evidence>
<keyword evidence="23" id="KW-1185">Reference proteome</keyword>
<dbReference type="Gene3D" id="3.80.10.10">
    <property type="entry name" value="Ribonuclease Inhibitor"/>
    <property type="match status" value="1"/>
</dbReference>
<evidence type="ECO:0000256" key="20">
    <source>
        <dbReference type="SAM" id="SignalP"/>
    </source>
</evidence>
<dbReference type="InterPro" id="IPR011009">
    <property type="entry name" value="Kinase-like_dom_sf"/>
</dbReference>
<keyword evidence="15" id="KW-0675">Receptor</keyword>
<keyword evidence="7 19" id="KW-0812">Transmembrane</keyword>
<evidence type="ECO:0000256" key="8">
    <source>
        <dbReference type="ARBA" id="ARBA00022729"/>
    </source>
</evidence>
<sequence>MIFFLHFIIFCITQGFVLVHAQVQTGYISIDCGSPDNFNYVDLDTGISYTSDGSFISTGVNKNISLQYAYPNNPMLPQPLSDLRTFPQGDKNCYTLRPNGGKRSLNLIRATFMYGNWDGENKPPEFDLFLDVNLWLSVKFKNNSHVVTTEIISVALENTFSVCLVNIGKGTPFISGLELRPVDRSIYEIDPGISGSLVLFQRLDIGFLNGTGRYVDDVYDRIWSPYVSPLWDSLSTSLEIDISGNYYRAPSEVMQTAATPKVGTESLEFSWNVSDPDSDTDVDFDTNADTDADTDTDIEAKFYVYMYFADVAVSGRNQTREFNVSWNETPLFGNIKPRAYYASTFYNLKPLVGNEHKISIRRSVGENLPPILNAIEIFRVQEFKELATFSEDVNAIESIKTTYKVNKNWVGDPCGPKNYSWEGVKCNYTNSNPPRIISINLSTSDLTGQIAPSIANLSSLETLDLSNNSLTGQIPEFLEDLLFLKFMDLRGNQLSGYVPESLLERSRNGLLTLSVDNRNICDSCENKKRNIIVPIVASILSFLVLLLVLIIAWRIRSKQKTNIGNKANTNEEGRALESNNKQFTYAEVANMTNNFQTPIGKGGFGTVYLGQLKNGNQVAVKLLSASSSQGYKEFQNEAEVLMRVHHRNLASFVGYSHDDKKMALVYEYMSNGNLKNYILDRSDHPLSWETRLKIAIDAAQGLEYLHHGCRPAIIHRDVKSANILLSANLDAKIADFGLSLGLPNDQTTFIFTNVTGTTGYLDPEYRKSHNLNEKSDVYSFGIVLFELITGRPAIIKTMDHIHILQYVGPYLAKGDTTSIIDEQMEGDFNLDSVWKAIEVAAVCTRNVSSKRVTMSEVLIGLKECLDMELTCGPRNGSTRGNMKIGGLRIDYSPEIYSMDFEVMTGPSGR</sequence>
<dbReference type="InterPro" id="IPR017441">
    <property type="entry name" value="Protein_kinase_ATP_BS"/>
</dbReference>
<dbReference type="PROSITE" id="PS51450">
    <property type="entry name" value="LRR"/>
    <property type="match status" value="1"/>
</dbReference>
<dbReference type="FunFam" id="3.80.10.10:FF:000129">
    <property type="entry name" value="Leucine-rich repeat receptor-like kinase"/>
    <property type="match status" value="1"/>
</dbReference>
<dbReference type="GO" id="GO:0004674">
    <property type="term" value="F:protein serine/threonine kinase activity"/>
    <property type="evidence" value="ECO:0007669"/>
    <property type="project" value="UniProtKB-KW"/>
</dbReference>
<dbReference type="SMART" id="SM00220">
    <property type="entry name" value="S_TKc"/>
    <property type="match status" value="1"/>
</dbReference>
<dbReference type="InterPro" id="IPR032675">
    <property type="entry name" value="LRR_dom_sf"/>
</dbReference>
<evidence type="ECO:0000256" key="7">
    <source>
        <dbReference type="ARBA" id="ARBA00022692"/>
    </source>
</evidence>
<dbReference type="InterPro" id="IPR001611">
    <property type="entry name" value="Leu-rich_rpt"/>
</dbReference>
<proteinExistence type="predicted"/>
<organism evidence="22 23">
    <name type="scientific">Lactuca saligna</name>
    <name type="common">Willowleaf lettuce</name>
    <dbReference type="NCBI Taxonomy" id="75948"/>
    <lineage>
        <taxon>Eukaryota</taxon>
        <taxon>Viridiplantae</taxon>
        <taxon>Streptophyta</taxon>
        <taxon>Embryophyta</taxon>
        <taxon>Tracheophyta</taxon>
        <taxon>Spermatophyta</taxon>
        <taxon>Magnoliopsida</taxon>
        <taxon>eudicotyledons</taxon>
        <taxon>Gunneridae</taxon>
        <taxon>Pentapetalae</taxon>
        <taxon>asterids</taxon>
        <taxon>campanulids</taxon>
        <taxon>Asterales</taxon>
        <taxon>Asteraceae</taxon>
        <taxon>Cichorioideae</taxon>
        <taxon>Cichorieae</taxon>
        <taxon>Lactucinae</taxon>
        <taxon>Lactuca</taxon>
    </lineage>
</organism>
<evidence type="ECO:0000256" key="1">
    <source>
        <dbReference type="ARBA" id="ARBA00004167"/>
    </source>
</evidence>
<dbReference type="EMBL" id="OX465083">
    <property type="protein sequence ID" value="CAI9293249.1"/>
    <property type="molecule type" value="Genomic_DNA"/>
</dbReference>
<evidence type="ECO:0000256" key="12">
    <source>
        <dbReference type="ARBA" id="ARBA00022840"/>
    </source>
</evidence>
<comment type="subcellular location">
    <subcellularLocation>
        <location evidence="1">Membrane</location>
        <topology evidence="1">Single-pass membrane protein</topology>
    </subcellularLocation>
</comment>
<name>A0AA35ZIH6_LACSI</name>
<dbReference type="FunFam" id="1.10.510.10:FF:000146">
    <property type="entry name" value="LRR receptor-like serine/threonine-protein kinase IOS1"/>
    <property type="match status" value="1"/>
</dbReference>
<evidence type="ECO:0000256" key="11">
    <source>
        <dbReference type="ARBA" id="ARBA00022777"/>
    </source>
</evidence>
<dbReference type="PROSITE" id="PS50011">
    <property type="entry name" value="PROTEIN_KINASE_DOM"/>
    <property type="match status" value="1"/>
</dbReference>
<dbReference type="Pfam" id="PF00560">
    <property type="entry name" value="LRR_1"/>
    <property type="match status" value="1"/>
</dbReference>
<keyword evidence="14 19" id="KW-0472">Membrane</keyword>
<dbReference type="InterPro" id="IPR000719">
    <property type="entry name" value="Prot_kinase_dom"/>
</dbReference>
<dbReference type="PANTHER" id="PTHR45631">
    <property type="entry name" value="OS07G0107800 PROTEIN-RELATED"/>
    <property type="match status" value="1"/>
</dbReference>
<dbReference type="FunFam" id="3.30.200.20:FF:000394">
    <property type="entry name" value="Leucine-rich repeat receptor-like protein kinase"/>
    <property type="match status" value="1"/>
</dbReference>
<dbReference type="SUPFAM" id="SSF56112">
    <property type="entry name" value="Protein kinase-like (PK-like)"/>
    <property type="match status" value="1"/>
</dbReference>
<dbReference type="CDD" id="cd14066">
    <property type="entry name" value="STKc_IRAK"/>
    <property type="match status" value="1"/>
</dbReference>
<dbReference type="Gene3D" id="1.10.510.10">
    <property type="entry name" value="Transferase(Phosphotransferase) domain 1"/>
    <property type="match status" value="1"/>
</dbReference>
<keyword evidence="9" id="KW-0677">Repeat</keyword>
<dbReference type="Gene3D" id="3.30.200.20">
    <property type="entry name" value="Phosphorylase Kinase, domain 1"/>
    <property type="match status" value="1"/>
</dbReference>
<reference evidence="22" key="1">
    <citation type="submission" date="2023-04" db="EMBL/GenBank/DDBJ databases">
        <authorList>
            <person name="Vijverberg K."/>
            <person name="Xiong W."/>
            <person name="Schranz E."/>
        </authorList>
    </citation>
    <scope>NUCLEOTIDE SEQUENCE</scope>
</reference>
<keyword evidence="8 20" id="KW-0732">Signal</keyword>
<protein>
    <recommendedName>
        <fullName evidence="2">non-specific serine/threonine protein kinase</fullName>
        <ecNumber evidence="2">2.7.11.1</ecNumber>
    </recommendedName>
</protein>
<evidence type="ECO:0000256" key="19">
    <source>
        <dbReference type="SAM" id="Phobius"/>
    </source>
</evidence>
<dbReference type="InterPro" id="IPR008271">
    <property type="entry name" value="Ser/Thr_kinase_AS"/>
</dbReference>
<gene>
    <name evidence="22" type="ORF">LSALG_LOCUS32274</name>
</gene>
<keyword evidence="10 18" id="KW-0547">Nucleotide-binding</keyword>